<accession>A0A9D4RNW9</accession>
<evidence type="ECO:0000313" key="3">
    <source>
        <dbReference type="Proteomes" id="UP000828390"/>
    </source>
</evidence>
<dbReference type="EMBL" id="JAIWYP010000002">
    <property type="protein sequence ID" value="KAH3873287.1"/>
    <property type="molecule type" value="Genomic_DNA"/>
</dbReference>
<organism evidence="2 3">
    <name type="scientific">Dreissena polymorpha</name>
    <name type="common">Zebra mussel</name>
    <name type="synonym">Mytilus polymorpha</name>
    <dbReference type="NCBI Taxonomy" id="45954"/>
    <lineage>
        <taxon>Eukaryota</taxon>
        <taxon>Metazoa</taxon>
        <taxon>Spiralia</taxon>
        <taxon>Lophotrochozoa</taxon>
        <taxon>Mollusca</taxon>
        <taxon>Bivalvia</taxon>
        <taxon>Autobranchia</taxon>
        <taxon>Heteroconchia</taxon>
        <taxon>Euheterodonta</taxon>
        <taxon>Imparidentia</taxon>
        <taxon>Neoheterodontei</taxon>
        <taxon>Myida</taxon>
        <taxon>Dreissenoidea</taxon>
        <taxon>Dreissenidae</taxon>
        <taxon>Dreissena</taxon>
    </lineage>
</organism>
<protein>
    <submittedName>
        <fullName evidence="2">Uncharacterized protein</fullName>
    </submittedName>
</protein>
<feature type="transmembrane region" description="Helical" evidence="1">
    <location>
        <begin position="95"/>
        <end position="111"/>
    </location>
</feature>
<comment type="caution">
    <text evidence="2">The sequence shown here is derived from an EMBL/GenBank/DDBJ whole genome shotgun (WGS) entry which is preliminary data.</text>
</comment>
<proteinExistence type="predicted"/>
<feature type="transmembrane region" description="Helical" evidence="1">
    <location>
        <begin position="72"/>
        <end position="89"/>
    </location>
</feature>
<dbReference type="AlphaFoldDB" id="A0A9D4RNW9"/>
<dbReference type="Proteomes" id="UP000828390">
    <property type="component" value="Unassembled WGS sequence"/>
</dbReference>
<gene>
    <name evidence="2" type="ORF">DPMN_036519</name>
</gene>
<evidence type="ECO:0000313" key="2">
    <source>
        <dbReference type="EMBL" id="KAH3873287.1"/>
    </source>
</evidence>
<keyword evidence="3" id="KW-1185">Reference proteome</keyword>
<name>A0A9D4RNW9_DREPO</name>
<keyword evidence="1" id="KW-0812">Transmembrane</keyword>
<reference evidence="2" key="2">
    <citation type="submission" date="2020-11" db="EMBL/GenBank/DDBJ databases">
        <authorList>
            <person name="McCartney M.A."/>
            <person name="Auch B."/>
            <person name="Kono T."/>
            <person name="Mallez S."/>
            <person name="Becker A."/>
            <person name="Gohl D.M."/>
            <person name="Silverstein K.A.T."/>
            <person name="Koren S."/>
            <person name="Bechman K.B."/>
            <person name="Herman A."/>
            <person name="Abrahante J.E."/>
            <person name="Garbe J."/>
        </authorList>
    </citation>
    <scope>NUCLEOTIDE SEQUENCE</scope>
    <source>
        <strain evidence="2">Duluth1</strain>
        <tissue evidence="2">Whole animal</tissue>
    </source>
</reference>
<keyword evidence="1" id="KW-1133">Transmembrane helix</keyword>
<sequence>MTITANDNGNPARTSFVEAFITVIRDQFPPVFINLPYGVTLSEYTSVGSFVFDTNATDSDLVVRIDMSKHKGICLLLNLSLFLVLHFYVPHHYSGGHIVFALSVGLLVCLLQL</sequence>
<evidence type="ECO:0000256" key="1">
    <source>
        <dbReference type="SAM" id="Phobius"/>
    </source>
</evidence>
<keyword evidence="1" id="KW-0472">Membrane</keyword>
<reference evidence="2" key="1">
    <citation type="journal article" date="2019" name="bioRxiv">
        <title>The Genome of the Zebra Mussel, Dreissena polymorpha: A Resource for Invasive Species Research.</title>
        <authorList>
            <person name="McCartney M.A."/>
            <person name="Auch B."/>
            <person name="Kono T."/>
            <person name="Mallez S."/>
            <person name="Zhang Y."/>
            <person name="Obille A."/>
            <person name="Becker A."/>
            <person name="Abrahante J.E."/>
            <person name="Garbe J."/>
            <person name="Badalamenti J.P."/>
            <person name="Herman A."/>
            <person name="Mangelson H."/>
            <person name="Liachko I."/>
            <person name="Sullivan S."/>
            <person name="Sone E.D."/>
            <person name="Koren S."/>
            <person name="Silverstein K.A.T."/>
            <person name="Beckman K.B."/>
            <person name="Gohl D.M."/>
        </authorList>
    </citation>
    <scope>NUCLEOTIDE SEQUENCE</scope>
    <source>
        <strain evidence="2">Duluth1</strain>
        <tissue evidence="2">Whole animal</tissue>
    </source>
</reference>